<gene>
    <name evidence="2" type="ORF">V6N12_019026</name>
</gene>
<evidence type="ECO:0000313" key="2">
    <source>
        <dbReference type="EMBL" id="KAK8503855.1"/>
    </source>
</evidence>
<protein>
    <submittedName>
        <fullName evidence="2">Uncharacterized protein</fullName>
    </submittedName>
</protein>
<feature type="compositionally biased region" description="Basic and acidic residues" evidence="1">
    <location>
        <begin position="347"/>
        <end position="356"/>
    </location>
</feature>
<reference evidence="2 3" key="1">
    <citation type="journal article" date="2024" name="G3 (Bethesda)">
        <title>Genome assembly of Hibiscus sabdariffa L. provides insights into metabolisms of medicinal natural products.</title>
        <authorList>
            <person name="Kim T."/>
        </authorList>
    </citation>
    <scope>NUCLEOTIDE SEQUENCE [LARGE SCALE GENOMIC DNA]</scope>
    <source>
        <strain evidence="2">TK-2024</strain>
        <tissue evidence="2">Old leaves</tissue>
    </source>
</reference>
<dbReference type="PANTHER" id="PTHR34361:SF2">
    <property type="entry name" value="OS08G0157800 PROTEIN"/>
    <property type="match status" value="1"/>
</dbReference>
<feature type="region of interest" description="Disordered" evidence="1">
    <location>
        <begin position="328"/>
        <end position="407"/>
    </location>
</feature>
<feature type="compositionally biased region" description="Acidic residues" evidence="1">
    <location>
        <begin position="331"/>
        <end position="340"/>
    </location>
</feature>
<accession>A0ABR2B9S1</accession>
<dbReference type="Proteomes" id="UP001472677">
    <property type="component" value="Unassembled WGS sequence"/>
</dbReference>
<comment type="caution">
    <text evidence="2">The sequence shown here is derived from an EMBL/GenBank/DDBJ whole genome shotgun (WGS) entry which is preliminary data.</text>
</comment>
<evidence type="ECO:0000256" key="1">
    <source>
        <dbReference type="SAM" id="MobiDB-lite"/>
    </source>
</evidence>
<sequence length="423" mass="46559">MGFGFYGRNFYGGESWSSKLPALTPPENPFVDSEPLALEKSKMPSWEDDNTGLRHNLSAVPVNYMNSFGISFADISSNDVEKALDFLDLAMAEEESLDSFDHRDPNVELPCWEEILAYDSPPQSFVPVPVSEIFPMKFSDVVRLPPRKPCESRMNPENMIVGDEQLDAKARSFHEKTIPGKEPVSGCGASLLIDTMHNLSKFLLNHCSNGTCVLSEQDVSSLEEVILNLDKCISTNIGQELHSDLRLGINMGCLQGINMGCLQVGAIGAPSQMPQEKGKQSDEKNQSSSAVVFVESGSNTEVKMDKKAQNAPCLACFRNMNIEMEKSLSDNETDASDDDEKSSIIGSDEKSVHKLATEANDSPISGQSPQDMLANDAEERLDSKDFHLCSEHDGTTESPDMTSDEDDWEHVSMEELSELFSSC</sequence>
<evidence type="ECO:0000313" key="3">
    <source>
        <dbReference type="Proteomes" id="UP001472677"/>
    </source>
</evidence>
<dbReference type="PANTHER" id="PTHR34361">
    <property type="entry name" value="OS08G0157800 PROTEIN"/>
    <property type="match status" value="1"/>
</dbReference>
<keyword evidence="3" id="KW-1185">Reference proteome</keyword>
<feature type="compositionally biased region" description="Basic and acidic residues" evidence="1">
    <location>
        <begin position="377"/>
        <end position="395"/>
    </location>
</feature>
<proteinExistence type="predicted"/>
<name>A0ABR2B9S1_9ROSI</name>
<organism evidence="2 3">
    <name type="scientific">Hibiscus sabdariffa</name>
    <name type="common">roselle</name>
    <dbReference type="NCBI Taxonomy" id="183260"/>
    <lineage>
        <taxon>Eukaryota</taxon>
        <taxon>Viridiplantae</taxon>
        <taxon>Streptophyta</taxon>
        <taxon>Embryophyta</taxon>
        <taxon>Tracheophyta</taxon>
        <taxon>Spermatophyta</taxon>
        <taxon>Magnoliopsida</taxon>
        <taxon>eudicotyledons</taxon>
        <taxon>Gunneridae</taxon>
        <taxon>Pentapetalae</taxon>
        <taxon>rosids</taxon>
        <taxon>malvids</taxon>
        <taxon>Malvales</taxon>
        <taxon>Malvaceae</taxon>
        <taxon>Malvoideae</taxon>
        <taxon>Hibiscus</taxon>
    </lineage>
</organism>
<dbReference type="EMBL" id="JBBPBM010000147">
    <property type="protein sequence ID" value="KAK8503855.1"/>
    <property type="molecule type" value="Genomic_DNA"/>
</dbReference>
<feature type="compositionally biased region" description="Polar residues" evidence="1">
    <location>
        <begin position="359"/>
        <end position="370"/>
    </location>
</feature>